<protein>
    <submittedName>
        <fullName evidence="2">GNAT family N-acetyltransferase</fullName>
    </submittedName>
</protein>
<dbReference type="Gene3D" id="3.40.630.30">
    <property type="match status" value="1"/>
</dbReference>
<keyword evidence="3" id="KW-1185">Reference proteome</keyword>
<evidence type="ECO:0000259" key="1">
    <source>
        <dbReference type="PROSITE" id="PS51186"/>
    </source>
</evidence>
<dbReference type="Pfam" id="PF13673">
    <property type="entry name" value="Acetyltransf_10"/>
    <property type="match status" value="1"/>
</dbReference>
<dbReference type="InterPro" id="IPR016181">
    <property type="entry name" value="Acyl_CoA_acyltransferase"/>
</dbReference>
<organism evidence="2 3">
    <name type="scientific">Lysobacter auxotrophicus</name>
    <dbReference type="NCBI Taxonomy" id="2992573"/>
    <lineage>
        <taxon>Bacteria</taxon>
        <taxon>Pseudomonadati</taxon>
        <taxon>Pseudomonadota</taxon>
        <taxon>Gammaproteobacteria</taxon>
        <taxon>Lysobacterales</taxon>
        <taxon>Lysobacteraceae</taxon>
        <taxon>Lysobacter</taxon>
    </lineage>
</organism>
<dbReference type="EMBL" id="AP027041">
    <property type="protein sequence ID" value="BDU16133.1"/>
    <property type="molecule type" value="Genomic_DNA"/>
</dbReference>
<gene>
    <name evidence="2" type="ORF">LA521A_13340</name>
</gene>
<dbReference type="InterPro" id="IPR000182">
    <property type="entry name" value="GNAT_dom"/>
</dbReference>
<accession>A0ABN6UII7</accession>
<evidence type="ECO:0000313" key="3">
    <source>
        <dbReference type="Proteomes" id="UP001317822"/>
    </source>
</evidence>
<reference evidence="2 3" key="1">
    <citation type="journal article" date="2023" name="Int. J. Syst. Evol. Microbiol.">
        <title>Physiological and genomic analyses of cobalamin (vitamin B12)-auxotrophy of Lysobacter auxotrophicus sp. nov., a methionine-auxotrophic chitinolytic bacterium isolated from chitin-treated soil.</title>
        <authorList>
            <person name="Saito A."/>
            <person name="Dohra H."/>
            <person name="Hamada M."/>
            <person name="Moriuchi R."/>
            <person name="Kotsuchibashi Y."/>
            <person name="Mori K."/>
        </authorList>
    </citation>
    <scope>NUCLEOTIDE SEQUENCE [LARGE SCALE GENOMIC DNA]</scope>
    <source>
        <strain evidence="2 3">5-21a</strain>
    </source>
</reference>
<name>A0ABN6UII7_9GAMM</name>
<dbReference type="PROSITE" id="PS51186">
    <property type="entry name" value="GNAT"/>
    <property type="match status" value="1"/>
</dbReference>
<dbReference type="CDD" id="cd04301">
    <property type="entry name" value="NAT_SF"/>
    <property type="match status" value="1"/>
</dbReference>
<dbReference type="PANTHER" id="PTHR43451">
    <property type="entry name" value="ACETYLTRANSFERASE (GNAT) FAMILY PROTEIN"/>
    <property type="match status" value="1"/>
</dbReference>
<dbReference type="Proteomes" id="UP001317822">
    <property type="component" value="Chromosome"/>
</dbReference>
<dbReference type="SUPFAM" id="SSF55729">
    <property type="entry name" value="Acyl-CoA N-acyltransferases (Nat)"/>
    <property type="match status" value="1"/>
</dbReference>
<dbReference type="InterPro" id="IPR052564">
    <property type="entry name" value="N-acetyltrans/Recomb-assoc"/>
</dbReference>
<dbReference type="PANTHER" id="PTHR43451:SF1">
    <property type="entry name" value="ACETYLTRANSFERASE"/>
    <property type="match status" value="1"/>
</dbReference>
<dbReference type="RefSeq" id="WP_281781542.1">
    <property type="nucleotide sequence ID" value="NZ_AP027041.1"/>
</dbReference>
<evidence type="ECO:0000313" key="2">
    <source>
        <dbReference type="EMBL" id="BDU16133.1"/>
    </source>
</evidence>
<feature type="domain" description="N-acetyltransferase" evidence="1">
    <location>
        <begin position="7"/>
        <end position="155"/>
    </location>
</feature>
<sequence>MTTPGAITFRDARMEDAEAMSALVITLTQRWIAPDCTQGGVARLMDSMSPARTAQRLREGHRHVVAERDRRIVGVAALRLPSHLYHLFVADDAQRCGIARRLWNEVRTSAAPGTPITVNASLHAFDAYLRMGFEPAGPARLEDGVRSVPMVFPAR</sequence>
<proteinExistence type="predicted"/>